<dbReference type="InterPro" id="IPR004925">
    <property type="entry name" value="HpaB/PvcC/4-BUDH"/>
</dbReference>
<evidence type="ECO:0000259" key="5">
    <source>
        <dbReference type="Pfam" id="PF11794"/>
    </source>
</evidence>
<dbReference type="RefSeq" id="WP_009069865.1">
    <property type="nucleotide sequence ID" value="NZ_JH597761.1"/>
</dbReference>
<keyword evidence="1" id="KW-0285">Flavoprotein</keyword>
<dbReference type="Gene3D" id="1.20.140.10">
    <property type="entry name" value="Butyryl-CoA Dehydrogenase, subunit A, domain 3"/>
    <property type="match status" value="1"/>
</dbReference>
<dbReference type="eggNOG" id="arCOG02143">
    <property type="taxonomic scope" value="Archaea"/>
</dbReference>
<evidence type="ECO:0000256" key="3">
    <source>
        <dbReference type="ARBA" id="ARBA00023002"/>
    </source>
</evidence>
<dbReference type="Gene3D" id="1.10.3140.10">
    <property type="entry name" value="4-hydroxybutyryl-coa dehydratase, domain 1"/>
    <property type="match status" value="1"/>
</dbReference>
<dbReference type="SUPFAM" id="SSF47203">
    <property type="entry name" value="Acyl-CoA dehydrogenase C-terminal domain-like"/>
    <property type="match status" value="1"/>
</dbReference>
<sequence length="467" mass="52345">MRSKEQYLSSLSDGREVYYRGKRVHNVADHQVLRISALHSAKLYDMKDRIVKDGGEEISAYLKVPRGSGDLLQRHKVIYDHTTACNGIFNISQAIGSDAIFALMVVSAKVDRETGSSYHERVRRFWEYVAKNDLTMATAQTDVKGDRTKRPSQQSDLDMYVRIVERRQDGIVVRGAKAHTTQAAVADEILVIPTRAMTQEDKDFAVAFSVPASTKGLKMIVRPIDEVEGNSSSLLSKVDHEHETLTIFDDVFVPWDRVFMAGEYKYAGALANLFATFHRFTAVSYRASMANLFLGAASLVAKANGIQDARHVKEDLLTILSYKEFLRMSAISAANEPLIDEGVAIPNPLYTNLGKLYTNTHFHEVVKSLIDVAGGIISTMPSEEDLRNPEERDMIFKYLRGAEPGQRRVQLLKLVKELASSSLTGYWLTMMLHAEGSVEASKIALLREYDLREAEEMVEKILDQSKG</sequence>
<evidence type="ECO:0000259" key="4">
    <source>
        <dbReference type="Pfam" id="PF03241"/>
    </source>
</evidence>
<evidence type="ECO:0000313" key="7">
    <source>
        <dbReference type="Proteomes" id="UP000003980"/>
    </source>
</evidence>
<dbReference type="Gene3D" id="2.40.110.10">
    <property type="entry name" value="Butyryl-CoA Dehydrogenase, subunit A, domain 2"/>
    <property type="match status" value="1"/>
</dbReference>
<dbReference type="PIRSF" id="PIRSF000331">
    <property type="entry name" value="HpaA_HpaB"/>
    <property type="match status" value="1"/>
</dbReference>
<organism evidence="6 7">
    <name type="scientific">Metallosphaera yellowstonensis MK1</name>
    <dbReference type="NCBI Taxonomy" id="671065"/>
    <lineage>
        <taxon>Archaea</taxon>
        <taxon>Thermoproteota</taxon>
        <taxon>Thermoprotei</taxon>
        <taxon>Sulfolobales</taxon>
        <taxon>Sulfolobaceae</taxon>
        <taxon>Metallosphaera</taxon>
    </lineage>
</organism>
<dbReference type="AlphaFoldDB" id="H2C4A2"/>
<dbReference type="HOGENOM" id="CLU_023920_1_0_2"/>
<dbReference type="Pfam" id="PF03241">
    <property type="entry name" value="HpaB"/>
    <property type="match status" value="1"/>
</dbReference>
<name>H2C4A2_9CREN</name>
<dbReference type="InterPro" id="IPR024674">
    <property type="entry name" value="HpaB/PvcC/4-BUDH_N"/>
</dbReference>
<dbReference type="InterPro" id="IPR046373">
    <property type="entry name" value="Acyl-CoA_Oxase/DH_mid-dom_sf"/>
</dbReference>
<evidence type="ECO:0000256" key="1">
    <source>
        <dbReference type="ARBA" id="ARBA00022630"/>
    </source>
</evidence>
<dbReference type="PANTHER" id="PTHR36117:SF3">
    <property type="entry name" value="4-HYDROXYPHENYLACETATE 3-MONOOXYGENASE-RELATED"/>
    <property type="match status" value="1"/>
</dbReference>
<evidence type="ECO:0000313" key="6">
    <source>
        <dbReference type="EMBL" id="EHP69767.1"/>
    </source>
</evidence>
<dbReference type="STRING" id="671065.MetMK1DRAFT_00002690"/>
<reference evidence="6 7" key="1">
    <citation type="submission" date="2012-01" db="EMBL/GenBank/DDBJ databases">
        <title>Improved High-Quality Draft sequence of Metallosphaera yellowstonensis MK1.</title>
        <authorList>
            <consortium name="US DOE Joint Genome Institute"/>
            <person name="Lucas S."/>
            <person name="Han J."/>
            <person name="Cheng J.-F."/>
            <person name="Goodwin L."/>
            <person name="Pitluck S."/>
            <person name="Peters L."/>
            <person name="Teshima H."/>
            <person name="Detter J.C."/>
            <person name="Han C."/>
            <person name="Tapia R."/>
            <person name="Land M."/>
            <person name="Hauser L."/>
            <person name="Kyrpides N."/>
            <person name="Kozubal M."/>
            <person name="Macur R.E."/>
            <person name="Jay Z."/>
            <person name="Inskeep W."/>
            <person name="Woyke T."/>
        </authorList>
    </citation>
    <scope>NUCLEOTIDE SEQUENCE [LARGE SCALE GENOMIC DNA]</scope>
    <source>
        <strain evidence="6 7">MK1</strain>
    </source>
</reference>
<dbReference type="InterPro" id="IPR009100">
    <property type="entry name" value="AcylCoA_DH/oxidase_NM_dom_sf"/>
</dbReference>
<feature type="domain" description="HpaB/PvcC/4-BUDH N-terminal" evidence="5">
    <location>
        <begin position="4"/>
        <end position="260"/>
    </location>
</feature>
<keyword evidence="3" id="KW-0560">Oxidoreductase</keyword>
<dbReference type="InterPro" id="IPR036250">
    <property type="entry name" value="AcylCo_DH-like_C"/>
</dbReference>
<gene>
    <name evidence="6" type="ORF">MetMK1DRAFT_00002690</name>
</gene>
<dbReference type="GO" id="GO:0016627">
    <property type="term" value="F:oxidoreductase activity, acting on the CH-CH group of donors"/>
    <property type="evidence" value="ECO:0007669"/>
    <property type="project" value="InterPro"/>
</dbReference>
<dbReference type="SUPFAM" id="SSF56645">
    <property type="entry name" value="Acyl-CoA dehydrogenase NM domain-like"/>
    <property type="match status" value="1"/>
</dbReference>
<evidence type="ECO:0000256" key="2">
    <source>
        <dbReference type="ARBA" id="ARBA00022827"/>
    </source>
</evidence>
<dbReference type="OrthoDB" id="32865at2157"/>
<dbReference type="PANTHER" id="PTHR36117">
    <property type="entry name" value="4-HYDROXYPHENYLACETATE 3-MONOOXYGENASE-RELATED"/>
    <property type="match status" value="1"/>
</dbReference>
<dbReference type="Pfam" id="PF11794">
    <property type="entry name" value="HpaB_N"/>
    <property type="match status" value="1"/>
</dbReference>
<keyword evidence="2" id="KW-0274">FAD</keyword>
<accession>H2C4A2</accession>
<dbReference type="EMBL" id="JH597761">
    <property type="protein sequence ID" value="EHP69767.1"/>
    <property type="molecule type" value="Genomic_DNA"/>
</dbReference>
<keyword evidence="7" id="KW-1185">Reference proteome</keyword>
<proteinExistence type="predicted"/>
<dbReference type="InterPro" id="IPR024719">
    <property type="entry name" value="HpaB/PvcC/4-BUDH_C"/>
</dbReference>
<feature type="domain" description="HpaB/PvcC/4-BUDH C-terminal" evidence="4">
    <location>
        <begin position="267"/>
        <end position="463"/>
    </location>
</feature>
<protein>
    <submittedName>
        <fullName evidence="6">Aromatic ring hydroxylase</fullName>
    </submittedName>
</protein>
<dbReference type="Proteomes" id="UP000003980">
    <property type="component" value="Unassembled WGS sequence"/>
</dbReference>